<dbReference type="InterPro" id="IPR029058">
    <property type="entry name" value="AB_hydrolase_fold"/>
</dbReference>
<proteinExistence type="inferred from homology"/>
<protein>
    <recommendedName>
        <fullName evidence="10">DUF726-domain-containing protein</fullName>
    </recommendedName>
</protein>
<gene>
    <name evidence="8" type="ORF">LTR36_003174</name>
</gene>
<dbReference type="SUPFAM" id="SSF53474">
    <property type="entry name" value="alpha/beta-Hydrolases"/>
    <property type="match status" value="1"/>
</dbReference>
<feature type="compositionally biased region" description="Basic and acidic residues" evidence="6">
    <location>
        <begin position="1"/>
        <end position="22"/>
    </location>
</feature>
<evidence type="ECO:0008006" key="10">
    <source>
        <dbReference type="Google" id="ProtNLM"/>
    </source>
</evidence>
<evidence type="ECO:0000256" key="3">
    <source>
        <dbReference type="ARBA" id="ARBA00022692"/>
    </source>
</evidence>
<sequence length="1185" mass="127507">MAADAGAKHEGGSEQVEVETRSDAATVPDIQPAVLRAKHDAPTPDAPEADEFGLPVKPPRRRTYSLDDLESPEAVKAPVVKGGDGDGVIPEEAREDVHTTQDGKRDVIAKTVESEPVTAAAKAAAEDGQPQRPRVDTGTAAIGDGQPSSSRTPHLPSAGATSEWSHQQLAPHADAEEEKDEEQKWQAMPALAEHRIYDDWGKVLAKSYDEVDDEQVAYGTLGGAGKGYTRVQIDDDAQSATSMDDNTAYLFKDQQASNTLAEEEDEEERDIASQMQTTKELLTEAQRIAYVGVVRLAVNKMAADLETLEKVKGAKKSVELAAEATKMWGQKMMVRLYKHMDIDSQEQVMVEQLADHGVRPEDLTPTLMANARVKNPQRAESETSSITSARPSLGSPRPSDTLEKRASTPGLSVPGTPGPSDASASAPPPAYEEHAASDLTIKDASELNTKNIDLDLRWTVLCDLFLLLIADSTYDARSRTLLERVSSALSVDWQELCRFEKRVTDALEVQEQADKENWNEDDHMKAREKRARNKRLMVMGLCTVGGGLVIGLSAGMLAPVIGAGLAAGFTGIGVAGTGGFLGGTGAAALIGTTGTFIGGMTGLKGANRRTGAVKTFEYRPLFNNKRVNLIVTVSGWMTGKVDDVRLPFSTVDPIMGDIYSINWEPEMLQSTGQTIQILGTEALTQTIQQILGATFLATLMAGLSLPIVLTKLAYLIDNPWTVSLARADATGLILADSLIDRNLGVRPITLVGFSLGSRVIFACLRELARRGAIGLVQNVYMFGSPVVVKRDEWTRARTIVSGRFVNGYATNDWILAYLFRATSGGVGRVAGLNTVELAGIENINVTEVVPGHMAYRAKMPVLLHQVGWVVESEEFSEIEDPDPENHEKRQRELIREIEEARREAAEEKPEKKGFLARFSRKKAVSKKAGWETYDERNAKVLAGDADASLEVAEDDGNSHVMFDVDAIRREALALAEAGGDLDEIKAHLNIREIETTMPALRISSSPQQQQPEGSGSKANGVLGSGGGASSSTLGLQRAQTHDGLGAAANGANGAIGSHYTTPTAGSVVHHGVYDHDDDPFDDSNVSLSFETPTRPAALAAATTPYTNGSSSSSYHQPEAAHWDNGPPRSSNSGAIERPALRSVNTTPAPKAASHQLPATEGSPDHNPWAHEEDFGKEKEMEMSFE</sequence>
<dbReference type="InterPro" id="IPR007941">
    <property type="entry name" value="DUF726"/>
</dbReference>
<comment type="caution">
    <text evidence="8">The sequence shown here is derived from an EMBL/GenBank/DDBJ whole genome shotgun (WGS) entry which is preliminary data.</text>
</comment>
<evidence type="ECO:0000256" key="7">
    <source>
        <dbReference type="SAM" id="Phobius"/>
    </source>
</evidence>
<feature type="compositionally biased region" description="Basic and acidic residues" evidence="6">
    <location>
        <begin position="91"/>
        <end position="108"/>
    </location>
</feature>
<evidence type="ECO:0000256" key="1">
    <source>
        <dbReference type="ARBA" id="ARBA00004141"/>
    </source>
</evidence>
<feature type="region of interest" description="Disordered" evidence="6">
    <location>
        <begin position="1103"/>
        <end position="1185"/>
    </location>
</feature>
<keyword evidence="5 7" id="KW-0472">Membrane</keyword>
<dbReference type="EMBL" id="JAVFHQ010000002">
    <property type="protein sequence ID" value="KAK4550207.1"/>
    <property type="molecule type" value="Genomic_DNA"/>
</dbReference>
<evidence type="ECO:0000256" key="6">
    <source>
        <dbReference type="SAM" id="MobiDB-lite"/>
    </source>
</evidence>
<feature type="compositionally biased region" description="Low complexity" evidence="6">
    <location>
        <begin position="1003"/>
        <end position="1021"/>
    </location>
</feature>
<keyword evidence="3 7" id="KW-0812">Transmembrane</keyword>
<dbReference type="Proteomes" id="UP001324427">
    <property type="component" value="Unassembled WGS sequence"/>
</dbReference>
<feature type="region of interest" description="Disordered" evidence="6">
    <location>
        <begin position="372"/>
        <end position="433"/>
    </location>
</feature>
<dbReference type="GO" id="GO:0016020">
    <property type="term" value="C:membrane"/>
    <property type="evidence" value="ECO:0007669"/>
    <property type="project" value="UniProtKB-SubCell"/>
</dbReference>
<feature type="compositionally biased region" description="Low complexity" evidence="6">
    <location>
        <begin position="414"/>
        <end position="425"/>
    </location>
</feature>
<feature type="transmembrane region" description="Helical" evidence="7">
    <location>
        <begin position="567"/>
        <end position="590"/>
    </location>
</feature>
<evidence type="ECO:0000256" key="2">
    <source>
        <dbReference type="ARBA" id="ARBA00009824"/>
    </source>
</evidence>
<evidence type="ECO:0000313" key="9">
    <source>
        <dbReference type="Proteomes" id="UP001324427"/>
    </source>
</evidence>
<comment type="similarity">
    <text evidence="2">Belongs to the TMCO4 family.</text>
</comment>
<dbReference type="AlphaFoldDB" id="A0AAV9JWT2"/>
<accession>A0AAV9JWT2</accession>
<name>A0AAV9JWT2_9PEZI</name>
<keyword evidence="4 7" id="KW-1133">Transmembrane helix</keyword>
<feature type="region of interest" description="Disordered" evidence="6">
    <location>
        <begin position="1"/>
        <end position="185"/>
    </location>
</feature>
<evidence type="ECO:0000256" key="5">
    <source>
        <dbReference type="ARBA" id="ARBA00023136"/>
    </source>
</evidence>
<feature type="transmembrane region" description="Helical" evidence="7">
    <location>
        <begin position="536"/>
        <end position="561"/>
    </location>
</feature>
<feature type="compositionally biased region" description="Basic and acidic residues" evidence="6">
    <location>
        <begin position="1167"/>
        <end position="1185"/>
    </location>
</feature>
<feature type="transmembrane region" description="Helical" evidence="7">
    <location>
        <begin position="690"/>
        <end position="709"/>
    </location>
</feature>
<comment type="subcellular location">
    <subcellularLocation>
        <location evidence="1">Membrane</location>
        <topology evidence="1">Multi-pass membrane protein</topology>
    </subcellularLocation>
</comment>
<evidence type="ECO:0000313" key="8">
    <source>
        <dbReference type="EMBL" id="KAK4550207.1"/>
    </source>
</evidence>
<feature type="region of interest" description="Disordered" evidence="6">
    <location>
        <begin position="1002"/>
        <end position="1033"/>
    </location>
</feature>
<keyword evidence="9" id="KW-1185">Reference proteome</keyword>
<feature type="compositionally biased region" description="Polar residues" evidence="6">
    <location>
        <begin position="159"/>
        <end position="168"/>
    </location>
</feature>
<organism evidence="8 9">
    <name type="scientific">Oleoguttula mirabilis</name>
    <dbReference type="NCBI Taxonomy" id="1507867"/>
    <lineage>
        <taxon>Eukaryota</taxon>
        <taxon>Fungi</taxon>
        <taxon>Dikarya</taxon>
        <taxon>Ascomycota</taxon>
        <taxon>Pezizomycotina</taxon>
        <taxon>Dothideomycetes</taxon>
        <taxon>Dothideomycetidae</taxon>
        <taxon>Mycosphaerellales</taxon>
        <taxon>Teratosphaeriaceae</taxon>
        <taxon>Oleoguttula</taxon>
    </lineage>
</organism>
<dbReference type="PANTHER" id="PTHR17920">
    <property type="entry name" value="TRANSMEMBRANE AND COILED-COIL DOMAIN-CONTAINING PROTEIN 4 TMCO4"/>
    <property type="match status" value="1"/>
</dbReference>
<dbReference type="PANTHER" id="PTHR17920:SF3">
    <property type="entry name" value="TRANSMEMBRANE AND COILED-COIL DOMAIN-CONTAINING PROTEIN 4"/>
    <property type="match status" value="1"/>
</dbReference>
<reference evidence="8 9" key="1">
    <citation type="submission" date="2021-11" db="EMBL/GenBank/DDBJ databases">
        <title>Black yeast isolated from Biological Soil Crust.</title>
        <authorList>
            <person name="Kurbessoian T."/>
        </authorList>
    </citation>
    <scope>NUCLEOTIDE SEQUENCE [LARGE SCALE GENOMIC DNA]</scope>
    <source>
        <strain evidence="8 9">CCFEE 5522</strain>
    </source>
</reference>
<evidence type="ECO:0000256" key="4">
    <source>
        <dbReference type="ARBA" id="ARBA00022989"/>
    </source>
</evidence>
<dbReference type="Pfam" id="PF05277">
    <property type="entry name" value="DUF726"/>
    <property type="match status" value="1"/>
</dbReference>